<name>A0A4S3B528_9ENTE</name>
<gene>
    <name evidence="6" type="ORF">ESZ54_00110</name>
</gene>
<dbReference type="InterPro" id="IPR036390">
    <property type="entry name" value="WH_DNA-bd_sf"/>
</dbReference>
<evidence type="ECO:0000256" key="4">
    <source>
        <dbReference type="ARBA" id="ARBA00023163"/>
    </source>
</evidence>
<comment type="caution">
    <text evidence="6">The sequence shown here is derived from an EMBL/GenBank/DDBJ whole genome shotgun (WGS) entry which is preliminary data.</text>
</comment>
<dbReference type="OrthoDB" id="9803735at2"/>
<proteinExistence type="inferred from homology"/>
<dbReference type="PROSITE" id="PS50931">
    <property type="entry name" value="HTH_LYSR"/>
    <property type="match status" value="1"/>
</dbReference>
<dbReference type="SUPFAM" id="SSF53850">
    <property type="entry name" value="Periplasmic binding protein-like II"/>
    <property type="match status" value="1"/>
</dbReference>
<organism evidence="6 7">
    <name type="scientific">Vagococcus silagei</name>
    <dbReference type="NCBI Taxonomy" id="2508885"/>
    <lineage>
        <taxon>Bacteria</taxon>
        <taxon>Bacillati</taxon>
        <taxon>Bacillota</taxon>
        <taxon>Bacilli</taxon>
        <taxon>Lactobacillales</taxon>
        <taxon>Enterococcaceae</taxon>
        <taxon>Vagococcus</taxon>
    </lineage>
</organism>
<dbReference type="PRINTS" id="PR00039">
    <property type="entry name" value="HTHLYSR"/>
</dbReference>
<evidence type="ECO:0000256" key="3">
    <source>
        <dbReference type="ARBA" id="ARBA00023125"/>
    </source>
</evidence>
<dbReference type="Proteomes" id="UP000310506">
    <property type="component" value="Unassembled WGS sequence"/>
</dbReference>
<evidence type="ECO:0000259" key="5">
    <source>
        <dbReference type="PROSITE" id="PS50931"/>
    </source>
</evidence>
<keyword evidence="3" id="KW-0238">DNA-binding</keyword>
<evidence type="ECO:0000313" key="6">
    <source>
        <dbReference type="EMBL" id="THB62254.1"/>
    </source>
</evidence>
<dbReference type="GO" id="GO:0000976">
    <property type="term" value="F:transcription cis-regulatory region binding"/>
    <property type="evidence" value="ECO:0007669"/>
    <property type="project" value="TreeGrafter"/>
</dbReference>
<dbReference type="FunFam" id="1.10.10.10:FF:000001">
    <property type="entry name" value="LysR family transcriptional regulator"/>
    <property type="match status" value="1"/>
</dbReference>
<dbReference type="PANTHER" id="PTHR30126:SF91">
    <property type="entry name" value="LYSR FAMILY TRANSCRIPTIONAL REGULATOR"/>
    <property type="match status" value="1"/>
</dbReference>
<dbReference type="InterPro" id="IPR000847">
    <property type="entry name" value="LysR_HTH_N"/>
</dbReference>
<dbReference type="SUPFAM" id="SSF46785">
    <property type="entry name" value="Winged helix' DNA-binding domain"/>
    <property type="match status" value="1"/>
</dbReference>
<keyword evidence="2" id="KW-0805">Transcription regulation</keyword>
<keyword evidence="4" id="KW-0804">Transcription</keyword>
<evidence type="ECO:0000313" key="7">
    <source>
        <dbReference type="Proteomes" id="UP000310506"/>
    </source>
</evidence>
<dbReference type="InterPro" id="IPR005119">
    <property type="entry name" value="LysR_subst-bd"/>
</dbReference>
<feature type="domain" description="HTH lysR-type" evidence="5">
    <location>
        <begin position="6"/>
        <end position="63"/>
    </location>
</feature>
<dbReference type="Pfam" id="PF03466">
    <property type="entry name" value="LysR_substrate"/>
    <property type="match status" value="1"/>
</dbReference>
<reference evidence="6 7" key="1">
    <citation type="submission" date="2019-01" db="EMBL/GenBank/DDBJ databases">
        <title>Vagococcus silagei sp. nov. isolated from brewer's grain.</title>
        <authorList>
            <person name="Guu J.-R."/>
        </authorList>
    </citation>
    <scope>NUCLEOTIDE SEQUENCE [LARGE SCALE GENOMIC DNA]</scope>
    <source>
        <strain evidence="6 7">2B-2</strain>
    </source>
</reference>
<dbReference type="EMBL" id="SDGV01000001">
    <property type="protein sequence ID" value="THB62254.1"/>
    <property type="molecule type" value="Genomic_DNA"/>
</dbReference>
<dbReference type="Pfam" id="PF00126">
    <property type="entry name" value="HTH_1"/>
    <property type="match status" value="1"/>
</dbReference>
<dbReference type="AlphaFoldDB" id="A0A4S3B528"/>
<dbReference type="Gene3D" id="3.40.190.290">
    <property type="match status" value="1"/>
</dbReference>
<protein>
    <submittedName>
        <fullName evidence="6">LysR family transcriptional regulator</fullName>
    </submittedName>
</protein>
<dbReference type="GO" id="GO:0003700">
    <property type="term" value="F:DNA-binding transcription factor activity"/>
    <property type="evidence" value="ECO:0007669"/>
    <property type="project" value="InterPro"/>
</dbReference>
<evidence type="ECO:0000256" key="2">
    <source>
        <dbReference type="ARBA" id="ARBA00023015"/>
    </source>
</evidence>
<comment type="similarity">
    <text evidence="1">Belongs to the LysR transcriptional regulatory family.</text>
</comment>
<dbReference type="PANTHER" id="PTHR30126">
    <property type="entry name" value="HTH-TYPE TRANSCRIPTIONAL REGULATOR"/>
    <property type="match status" value="1"/>
</dbReference>
<sequence>MRRMIMNLRQLRLFLNVCETMSMTKTAQNLYLSQPAISKAIKELEQELDEILFDRINGRLFLTDEGRLFKIKASQVVQDFDSLRDFTTLDDDKLPLKIGVSLTIGRKTLGPALDLFKETYPETPLKIYAENINSIKQRLLNGEIDVAFTEGFESNQEFEREWLSTYEMLFVCGRASKWAGKMMSREDILEVPFLMREKGSSLRDAFDAYLYQNELEMSPVLESVNTEILVNAAEKGLGVTLLSKPLADIAFKNHELAEIKLEGFEGQSTNYCVMLKGKKQSRKLRKIIACFKEIEQKSSRN</sequence>
<dbReference type="InterPro" id="IPR036388">
    <property type="entry name" value="WH-like_DNA-bd_sf"/>
</dbReference>
<keyword evidence="7" id="KW-1185">Reference proteome</keyword>
<accession>A0A4S3B528</accession>
<dbReference type="CDD" id="cd05466">
    <property type="entry name" value="PBP2_LTTR_substrate"/>
    <property type="match status" value="1"/>
</dbReference>
<dbReference type="Gene3D" id="1.10.10.10">
    <property type="entry name" value="Winged helix-like DNA-binding domain superfamily/Winged helix DNA-binding domain"/>
    <property type="match status" value="1"/>
</dbReference>
<evidence type="ECO:0000256" key="1">
    <source>
        <dbReference type="ARBA" id="ARBA00009437"/>
    </source>
</evidence>